<accession>A0ABW9ZP09</accession>
<keyword evidence="15" id="KW-1185">Reference proteome</keyword>
<dbReference type="SUPFAM" id="SSF56935">
    <property type="entry name" value="Porins"/>
    <property type="match status" value="1"/>
</dbReference>
<reference evidence="14 15" key="1">
    <citation type="submission" date="2020-01" db="EMBL/GenBank/DDBJ databases">
        <title>Genome analysis.</title>
        <authorList>
            <person name="Wu S."/>
            <person name="Wang G."/>
        </authorList>
    </citation>
    <scope>NUCLEOTIDE SEQUENCE [LARGE SCALE GENOMIC DNA]</scope>
    <source>
        <strain evidence="14 15">SYL130</strain>
    </source>
</reference>
<evidence type="ECO:0000313" key="15">
    <source>
        <dbReference type="Proteomes" id="UP000753802"/>
    </source>
</evidence>
<evidence type="ECO:0000256" key="1">
    <source>
        <dbReference type="ARBA" id="ARBA00004571"/>
    </source>
</evidence>
<evidence type="ECO:0000256" key="10">
    <source>
        <dbReference type="PROSITE-ProRule" id="PRU01360"/>
    </source>
</evidence>
<dbReference type="InterPro" id="IPR012910">
    <property type="entry name" value="Plug_dom"/>
</dbReference>
<keyword evidence="8 14" id="KW-0675">Receptor</keyword>
<dbReference type="Pfam" id="PF00593">
    <property type="entry name" value="TonB_dep_Rec_b-barrel"/>
    <property type="match status" value="1"/>
</dbReference>
<dbReference type="Proteomes" id="UP000753802">
    <property type="component" value="Unassembled WGS sequence"/>
</dbReference>
<dbReference type="SUPFAM" id="SSF49464">
    <property type="entry name" value="Carboxypeptidase regulatory domain-like"/>
    <property type="match status" value="1"/>
</dbReference>
<evidence type="ECO:0000313" key="14">
    <source>
        <dbReference type="EMBL" id="NCI48821.1"/>
    </source>
</evidence>
<evidence type="ECO:0000256" key="7">
    <source>
        <dbReference type="ARBA" id="ARBA00023136"/>
    </source>
</evidence>
<keyword evidence="4 10" id="KW-0812">Transmembrane</keyword>
<dbReference type="PANTHER" id="PTHR30069">
    <property type="entry name" value="TONB-DEPENDENT OUTER MEMBRANE RECEPTOR"/>
    <property type="match status" value="1"/>
</dbReference>
<evidence type="ECO:0000256" key="4">
    <source>
        <dbReference type="ARBA" id="ARBA00022692"/>
    </source>
</evidence>
<feature type="domain" description="TonB-dependent receptor-like beta-barrel" evidence="12">
    <location>
        <begin position="372"/>
        <end position="748"/>
    </location>
</feature>
<keyword evidence="9 10" id="KW-0998">Cell outer membrane</keyword>
<organism evidence="14 15">
    <name type="scientific">Sediminibacterium roseum</name>
    <dbReference type="NCBI Taxonomy" id="1978412"/>
    <lineage>
        <taxon>Bacteria</taxon>
        <taxon>Pseudomonadati</taxon>
        <taxon>Bacteroidota</taxon>
        <taxon>Chitinophagia</taxon>
        <taxon>Chitinophagales</taxon>
        <taxon>Chitinophagaceae</taxon>
        <taxon>Sediminibacterium</taxon>
    </lineage>
</organism>
<dbReference type="InterPro" id="IPR039426">
    <property type="entry name" value="TonB-dep_rcpt-like"/>
</dbReference>
<comment type="subcellular location">
    <subcellularLocation>
        <location evidence="1 10">Cell outer membrane</location>
        <topology evidence="1 10">Multi-pass membrane protein</topology>
    </subcellularLocation>
</comment>
<dbReference type="Gene3D" id="2.60.40.1120">
    <property type="entry name" value="Carboxypeptidase-like, regulatory domain"/>
    <property type="match status" value="1"/>
</dbReference>
<dbReference type="Pfam" id="PF07715">
    <property type="entry name" value="Plug"/>
    <property type="match status" value="1"/>
</dbReference>
<evidence type="ECO:0000256" key="2">
    <source>
        <dbReference type="ARBA" id="ARBA00022448"/>
    </source>
</evidence>
<keyword evidence="3 10" id="KW-1134">Transmembrane beta strand</keyword>
<keyword evidence="6 11" id="KW-0798">TonB box</keyword>
<dbReference type="PANTHER" id="PTHR30069:SF29">
    <property type="entry name" value="HEMOGLOBIN AND HEMOGLOBIN-HAPTOGLOBIN-BINDING PROTEIN 1-RELATED"/>
    <property type="match status" value="1"/>
</dbReference>
<dbReference type="PROSITE" id="PS52016">
    <property type="entry name" value="TONB_DEPENDENT_REC_3"/>
    <property type="match status" value="1"/>
</dbReference>
<dbReference type="InterPro" id="IPR008969">
    <property type="entry name" value="CarboxyPept-like_regulatory"/>
</dbReference>
<dbReference type="InterPro" id="IPR000531">
    <property type="entry name" value="Beta-barrel_TonB"/>
</dbReference>
<name>A0ABW9ZP09_9BACT</name>
<evidence type="ECO:0000259" key="12">
    <source>
        <dbReference type="Pfam" id="PF00593"/>
    </source>
</evidence>
<sequence>MFSFLLVIAHPSFASGDPANAVLSGTVTDAKTGKPLAGAVIYLHEAKTGTVADANGAYKTPPVPEGKYLVEVSFEGYASVLETVTLAGNTVKNYSLKETFIENEAVTVTGVASATKVRQSAQPVSIVKKSDLMQTSATNVIDAISKIVPGVSGLSTGPAISKPVIRGLGYNRVVTVHDGVRQEGQQWGDEHGIEIDEYSVQKIEVLKGPASLFYGSDAMAGVVHLITNVPVEQGTIKGNVMGTFNGNNAMYGASANLAGHLNNGFNWNIYGTSKSAGDYQNKYDGKVLNSRFYEKNFGGYIGINKSWGYSHLLVSNFNQHIGVVEGTRDSVSGKFITYPETSFAHEATQAELDSRGMMTPYQHVQHFKIASDNNFSFGRDRLAVNIGYQRNQRREFGDPSAPNTPDLHFDLQTVNYNLQYSFAEKAGWKTSIGVTGMYQQNRNLAEEVLIPEYNQFDIGAFVYTKKSINDNLTLSGGLRADTRSVNGKSFSDAGIVKFTGFDKSFGNISGSIGLGYTVSDAVTLKLNLARGFRAPSVSELASNGAHEGTNRYEFGDNNLKTETSFQADAGLEVNTQHFGLMVNAFYNNIRNYIFYGKLESVNGGDSLVNVNGEDLSAFKFRQAAATLVGFEVKFDLHPHPLDWLHFENTFSMVAGHFNQSFDGSNKLPFVPSPKLETELRADFKKAGKDLRNLYFKFEMDNVATQNRIFTAYGTETPTEGYTIFNFGAGTEVMSKGKALFGINLSLNNIFDAAYQNHLSRLKYTDVTVITGRIGVFNMGRNFSVKVNVPLSWKIK</sequence>
<evidence type="ECO:0000256" key="3">
    <source>
        <dbReference type="ARBA" id="ARBA00022452"/>
    </source>
</evidence>
<keyword evidence="5" id="KW-0732">Signal</keyword>
<protein>
    <submittedName>
        <fullName evidence="14">TonB-dependent receptor</fullName>
    </submittedName>
</protein>
<dbReference type="Pfam" id="PF13715">
    <property type="entry name" value="CarbopepD_reg_2"/>
    <property type="match status" value="1"/>
</dbReference>
<keyword evidence="7 10" id="KW-0472">Membrane</keyword>
<dbReference type="InterPro" id="IPR036942">
    <property type="entry name" value="Beta-barrel_TonB_sf"/>
</dbReference>
<proteinExistence type="inferred from homology"/>
<evidence type="ECO:0000256" key="9">
    <source>
        <dbReference type="ARBA" id="ARBA00023237"/>
    </source>
</evidence>
<evidence type="ECO:0000256" key="8">
    <source>
        <dbReference type="ARBA" id="ARBA00023170"/>
    </source>
</evidence>
<evidence type="ECO:0000256" key="6">
    <source>
        <dbReference type="ARBA" id="ARBA00023077"/>
    </source>
</evidence>
<gene>
    <name evidence="14" type="ORF">GWC95_02735</name>
</gene>
<feature type="domain" description="TonB-dependent receptor plug" evidence="13">
    <location>
        <begin position="117"/>
        <end position="222"/>
    </location>
</feature>
<dbReference type="InterPro" id="IPR037066">
    <property type="entry name" value="Plug_dom_sf"/>
</dbReference>
<keyword evidence="2 10" id="KW-0813">Transport</keyword>
<evidence type="ECO:0000259" key="13">
    <source>
        <dbReference type="Pfam" id="PF07715"/>
    </source>
</evidence>
<dbReference type="EMBL" id="JAACJS010000002">
    <property type="protein sequence ID" value="NCI48821.1"/>
    <property type="molecule type" value="Genomic_DNA"/>
</dbReference>
<evidence type="ECO:0000256" key="5">
    <source>
        <dbReference type="ARBA" id="ARBA00022729"/>
    </source>
</evidence>
<comment type="similarity">
    <text evidence="10 11">Belongs to the TonB-dependent receptor family.</text>
</comment>
<dbReference type="Gene3D" id="2.170.130.10">
    <property type="entry name" value="TonB-dependent receptor, plug domain"/>
    <property type="match status" value="1"/>
</dbReference>
<evidence type="ECO:0000256" key="11">
    <source>
        <dbReference type="RuleBase" id="RU003357"/>
    </source>
</evidence>
<comment type="caution">
    <text evidence="14">The sequence shown here is derived from an EMBL/GenBank/DDBJ whole genome shotgun (WGS) entry which is preliminary data.</text>
</comment>
<dbReference type="Gene3D" id="2.40.170.20">
    <property type="entry name" value="TonB-dependent receptor, beta-barrel domain"/>
    <property type="match status" value="1"/>
</dbReference>